<reference evidence="2" key="1">
    <citation type="submission" date="2024-07" db="EMBL/GenBank/DDBJ databases">
        <title>Two chromosome-level genome assemblies of Korean endemic species Abeliophyllum distichum and Forsythia ovata (Oleaceae).</title>
        <authorList>
            <person name="Jang H."/>
        </authorList>
    </citation>
    <scope>NUCLEOTIDE SEQUENCE [LARGE SCALE GENOMIC DNA]</scope>
</reference>
<dbReference type="Proteomes" id="UP001604277">
    <property type="component" value="Unassembled WGS sequence"/>
</dbReference>
<comment type="caution">
    <text evidence="1">The sequence shown here is derived from an EMBL/GenBank/DDBJ whole genome shotgun (WGS) entry which is preliminary data.</text>
</comment>
<evidence type="ECO:0000313" key="2">
    <source>
        <dbReference type="Proteomes" id="UP001604277"/>
    </source>
</evidence>
<accession>A0ABD1UTF4</accession>
<proteinExistence type="predicted"/>
<gene>
    <name evidence="1" type="ORF">Fot_20941</name>
</gene>
<keyword evidence="2" id="KW-1185">Reference proteome</keyword>
<dbReference type="AlphaFoldDB" id="A0ABD1UTF4"/>
<sequence>MEDLRCKYPFMLVRDSSRRSLAWHRLWMFNQCSVTTGSSSIGRKNRWAWYACAKQKFAAPVSAAASGTKAAIISCHSRVVEVAAPVWSHEMVSPVKPISRQLDFGE</sequence>
<evidence type="ECO:0000313" key="1">
    <source>
        <dbReference type="EMBL" id="KAL2528340.1"/>
    </source>
</evidence>
<organism evidence="1 2">
    <name type="scientific">Forsythia ovata</name>
    <dbReference type="NCBI Taxonomy" id="205694"/>
    <lineage>
        <taxon>Eukaryota</taxon>
        <taxon>Viridiplantae</taxon>
        <taxon>Streptophyta</taxon>
        <taxon>Embryophyta</taxon>
        <taxon>Tracheophyta</taxon>
        <taxon>Spermatophyta</taxon>
        <taxon>Magnoliopsida</taxon>
        <taxon>eudicotyledons</taxon>
        <taxon>Gunneridae</taxon>
        <taxon>Pentapetalae</taxon>
        <taxon>asterids</taxon>
        <taxon>lamiids</taxon>
        <taxon>Lamiales</taxon>
        <taxon>Oleaceae</taxon>
        <taxon>Forsythieae</taxon>
        <taxon>Forsythia</taxon>
    </lineage>
</organism>
<name>A0ABD1UTF4_9LAMI</name>
<protein>
    <submittedName>
        <fullName evidence="1">Uncharacterized protein</fullName>
    </submittedName>
</protein>
<dbReference type="EMBL" id="JBFOLJ010000006">
    <property type="protein sequence ID" value="KAL2528340.1"/>
    <property type="molecule type" value="Genomic_DNA"/>
</dbReference>